<feature type="compositionally biased region" description="Low complexity" evidence="2">
    <location>
        <begin position="1142"/>
        <end position="1155"/>
    </location>
</feature>
<feature type="compositionally biased region" description="Polar residues" evidence="2">
    <location>
        <begin position="16"/>
        <end position="26"/>
    </location>
</feature>
<evidence type="ECO:0000313" key="4">
    <source>
        <dbReference type="Proteomes" id="UP000009168"/>
    </source>
</evidence>
<dbReference type="RefSeq" id="XP_001017480.2">
    <property type="nucleotide sequence ID" value="XM_001017480.2"/>
</dbReference>
<feature type="region of interest" description="Disordered" evidence="2">
    <location>
        <begin position="1169"/>
        <end position="1210"/>
    </location>
</feature>
<dbReference type="GeneID" id="7840819"/>
<feature type="coiled-coil region" evidence="1">
    <location>
        <begin position="155"/>
        <end position="182"/>
    </location>
</feature>
<evidence type="ECO:0000313" key="3">
    <source>
        <dbReference type="EMBL" id="EAR97235.2"/>
    </source>
</evidence>
<feature type="compositionally biased region" description="Polar residues" evidence="2">
    <location>
        <begin position="1116"/>
        <end position="1141"/>
    </location>
</feature>
<feature type="region of interest" description="Disordered" evidence="2">
    <location>
        <begin position="1"/>
        <end position="26"/>
    </location>
</feature>
<accession>I7MEN1</accession>
<gene>
    <name evidence="3" type="ORF">TTHERM_00483670</name>
</gene>
<keyword evidence="4" id="KW-1185">Reference proteome</keyword>
<dbReference type="EMBL" id="GG662667">
    <property type="protein sequence ID" value="EAR97235.2"/>
    <property type="molecule type" value="Genomic_DNA"/>
</dbReference>
<feature type="region of interest" description="Disordered" evidence="2">
    <location>
        <begin position="1066"/>
        <end position="1085"/>
    </location>
</feature>
<evidence type="ECO:0000256" key="2">
    <source>
        <dbReference type="SAM" id="MobiDB-lite"/>
    </source>
</evidence>
<keyword evidence="1" id="KW-0175">Coiled coil</keyword>
<protein>
    <submittedName>
        <fullName evidence="3">Uncharacterized protein</fullName>
    </submittedName>
</protein>
<feature type="coiled-coil region" evidence="1">
    <location>
        <begin position="569"/>
        <end position="596"/>
    </location>
</feature>
<dbReference type="Proteomes" id="UP000009168">
    <property type="component" value="Unassembled WGS sequence"/>
</dbReference>
<organism evidence="3 4">
    <name type="scientific">Tetrahymena thermophila (strain SB210)</name>
    <dbReference type="NCBI Taxonomy" id="312017"/>
    <lineage>
        <taxon>Eukaryota</taxon>
        <taxon>Sar</taxon>
        <taxon>Alveolata</taxon>
        <taxon>Ciliophora</taxon>
        <taxon>Intramacronucleata</taxon>
        <taxon>Oligohymenophorea</taxon>
        <taxon>Hymenostomatida</taxon>
        <taxon>Tetrahymenina</taxon>
        <taxon>Tetrahymenidae</taxon>
        <taxon>Tetrahymena</taxon>
    </lineage>
</organism>
<evidence type="ECO:0000256" key="1">
    <source>
        <dbReference type="SAM" id="Coils"/>
    </source>
</evidence>
<reference evidence="4" key="1">
    <citation type="journal article" date="2006" name="PLoS Biol.">
        <title>Macronuclear genome sequence of the ciliate Tetrahymena thermophila, a model eukaryote.</title>
        <authorList>
            <person name="Eisen J.A."/>
            <person name="Coyne R.S."/>
            <person name="Wu M."/>
            <person name="Wu D."/>
            <person name="Thiagarajan M."/>
            <person name="Wortman J.R."/>
            <person name="Badger J.H."/>
            <person name="Ren Q."/>
            <person name="Amedeo P."/>
            <person name="Jones K.M."/>
            <person name="Tallon L.J."/>
            <person name="Delcher A.L."/>
            <person name="Salzberg S.L."/>
            <person name="Silva J.C."/>
            <person name="Haas B.J."/>
            <person name="Majoros W.H."/>
            <person name="Farzad M."/>
            <person name="Carlton J.M."/>
            <person name="Smith R.K. Jr."/>
            <person name="Garg J."/>
            <person name="Pearlman R.E."/>
            <person name="Karrer K.M."/>
            <person name="Sun L."/>
            <person name="Manning G."/>
            <person name="Elde N.C."/>
            <person name="Turkewitz A.P."/>
            <person name="Asai D.J."/>
            <person name="Wilkes D.E."/>
            <person name="Wang Y."/>
            <person name="Cai H."/>
            <person name="Collins K."/>
            <person name="Stewart B.A."/>
            <person name="Lee S.R."/>
            <person name="Wilamowska K."/>
            <person name="Weinberg Z."/>
            <person name="Ruzzo W.L."/>
            <person name="Wloga D."/>
            <person name="Gaertig J."/>
            <person name="Frankel J."/>
            <person name="Tsao C.-C."/>
            <person name="Gorovsky M.A."/>
            <person name="Keeling P.J."/>
            <person name="Waller R.F."/>
            <person name="Patron N.J."/>
            <person name="Cherry J.M."/>
            <person name="Stover N.A."/>
            <person name="Krieger C.J."/>
            <person name="del Toro C."/>
            <person name="Ryder H.F."/>
            <person name="Williamson S.C."/>
            <person name="Barbeau R.A."/>
            <person name="Hamilton E.P."/>
            <person name="Orias E."/>
        </authorList>
    </citation>
    <scope>NUCLEOTIDE SEQUENCE [LARGE SCALE GENOMIC DNA]</scope>
    <source>
        <strain evidence="4">SB210</strain>
    </source>
</reference>
<proteinExistence type="predicted"/>
<feature type="region of interest" description="Disordered" evidence="2">
    <location>
        <begin position="1099"/>
        <end position="1155"/>
    </location>
</feature>
<feature type="compositionally biased region" description="Low complexity" evidence="2">
    <location>
        <begin position="1100"/>
        <end position="1115"/>
    </location>
</feature>
<sequence length="1335" mass="157111">MEIQSNQFHHHHPENPFQSIQDTPNQSDYQKNLMYNMMKDQKEAINLANHSKLITNNQQICNMLSAPIYVQKLKRRSISTNMIKANQQQGCDFGDDHMQNINQNVPSQLISKIKETLNFQHPQAIIRKASTSQIKKRQRVYSYNNLFAAQPKSQLLQNEEKVQIAENNQNQTQKNNIQLNRTTLSASVKNKINIDSIQRDQKVSQQQQQTASELLGEQQYQASQQGSRKLTLRHQVYADVFLKDKKPADQFASNLQQKENEQIYLQKLQYQYVTPQKQQQNNQNQQIQLNEQQEQCQANQFYVKSKINSNFNSNLQKNIISMSRPSSNTKLRSYDIKQKKREDIIDAQDLFKLQNAHQNTSIKERSPNMNPYYYSYKQSRSNSIQTNTEINKIIQYEDNNLNSKSCQGVEYYQKLHEIIMSESILAKLEKPQCRHSYYLEGQDKIKEYTKYIFEAFQNYTLEISKNQNDLGFCSLYLSALQKVFTEINSFISKTVIALPDQIAVDQMKNVKSLLEVIVKMNNPTLKQFLKPTILQLNEEKLKLIQELSLLPTPSTLKFVELFNDIDKYFNIYHDQIDQLQNNIIQQENQIKEINEMLYGAEQTIQIKNQMHQSQFQSNQQYHEKEEMILKLNQSIEQNFTSRISQLKQSEEQNNKELDENKKTINLLNKQIYELKERLKLLSQKKKSEDKSSQINMIIIHPQTKNYTYKLQKYIKDYYPSPFRFSQNCVLAFVNCILCDKIKDDYTSFLAKLPYIPLYKYTALWFMKQFGQKEVASHFLNDFIESLSEMNIKNRQIEFYCSLIGLSKNKLKEEMQNNKGNQGIQACIKSIILQSNLFYQIYYDVASTYRKKLEEKQENYNRPYFFHQYEKNDEISLKSAQQIVSKHLKVFVNDQQELEDYLELFNKIELTQHIYNQTQKQYNFQILKQNIDLVEAKESSQFKQILKKNSGITVPLSNIGQFVIDCVSNIESERLLQFLFALKTQQLEKLNQLLSLEEYKITMLSFYPLNNKAFYENTFACYSLQNVVKIFETTNYDQNIKCLQKFVNFIVDNRTQDSFYAQVEEGQSFQSPRASPHSPKKYKNSNSIKSFSQIKLENVDQNTQNQSSQKIQKSKTLNVKIQSSQANSQTQNFTSKNIESQNELNRSSLSSFEESSPSKLRHIQIVNFMHSQSSPQTPLRQGSQSPKKLIKSQNKTKSGNNSPQKSQKSILSPIRSQQDFFFSTRILFKQEFENKVIDAFFKQHLNTVANIVIIEEVYNNLLNLIKKEQQTDDRIKKIHDSFKYYLQTAKNQNYITTNYITRHSFIQYVISAWDELRLLLNFISLSFTSKQNQVKK</sequence>
<feature type="coiled-coil region" evidence="1">
    <location>
        <begin position="646"/>
        <end position="684"/>
    </location>
</feature>
<name>I7MEN1_TETTS</name>
<dbReference type="KEGG" id="tet:TTHERM_00483670"/>
<dbReference type="InParanoid" id="I7MEN1"/>